<evidence type="ECO:0000256" key="5">
    <source>
        <dbReference type="ARBA" id="ARBA00023242"/>
    </source>
</evidence>
<dbReference type="GO" id="GO:0009691">
    <property type="term" value="P:cytokinin biosynthetic process"/>
    <property type="evidence" value="ECO:0007669"/>
    <property type="project" value="UniProtKB-KW"/>
</dbReference>
<keyword evidence="3" id="KW-0203">Cytokinin biosynthesis</keyword>
<dbReference type="EMBL" id="PSQE01000003">
    <property type="protein sequence ID" value="RHN70384.1"/>
    <property type="molecule type" value="Genomic_DNA"/>
</dbReference>
<dbReference type="Gramene" id="rna18956">
    <property type="protein sequence ID" value="RHN70384.1"/>
    <property type="gene ID" value="gene18956"/>
</dbReference>
<dbReference type="PANTHER" id="PTHR33347:SF34">
    <property type="entry name" value="PROTEIN SOB FIVE-LIKE 6"/>
    <property type="match status" value="1"/>
</dbReference>
<protein>
    <submittedName>
        <fullName evidence="8">Uncharacterized protein</fullName>
    </submittedName>
</protein>
<evidence type="ECO:0000256" key="7">
    <source>
        <dbReference type="SAM" id="MobiDB-lite"/>
    </source>
</evidence>
<keyword evidence="4" id="KW-0932">Cytokinin signaling pathway</keyword>
<dbReference type="Proteomes" id="UP000265566">
    <property type="component" value="Chromosome 3"/>
</dbReference>
<feature type="compositionally biased region" description="Acidic residues" evidence="7">
    <location>
        <begin position="47"/>
        <end position="60"/>
    </location>
</feature>
<comment type="subcellular location">
    <subcellularLocation>
        <location evidence="1">Cytoplasm</location>
    </subcellularLocation>
</comment>
<dbReference type="GO" id="GO:0005737">
    <property type="term" value="C:cytoplasm"/>
    <property type="evidence" value="ECO:0007669"/>
    <property type="project" value="UniProtKB-SubCell"/>
</dbReference>
<feature type="region of interest" description="Disordered" evidence="7">
    <location>
        <begin position="1"/>
        <end position="20"/>
    </location>
</feature>
<comment type="caution">
    <text evidence="8">The sequence shown here is derived from an EMBL/GenBank/DDBJ whole genome shotgun (WGS) entry which is preliminary data.</text>
</comment>
<comment type="similarity">
    <text evidence="6">Belongs to the SOFL plant protein family.</text>
</comment>
<reference evidence="9" key="1">
    <citation type="journal article" date="2018" name="Nat. Plants">
        <title>Whole-genome landscape of Medicago truncatula symbiotic genes.</title>
        <authorList>
            <person name="Pecrix Y."/>
            <person name="Staton S.E."/>
            <person name="Sallet E."/>
            <person name="Lelandais-Briere C."/>
            <person name="Moreau S."/>
            <person name="Carrere S."/>
            <person name="Blein T."/>
            <person name="Jardinaud M.F."/>
            <person name="Latrasse D."/>
            <person name="Zouine M."/>
            <person name="Zahm M."/>
            <person name="Kreplak J."/>
            <person name="Mayjonade B."/>
            <person name="Satge C."/>
            <person name="Perez M."/>
            <person name="Cauet S."/>
            <person name="Marande W."/>
            <person name="Chantry-Darmon C."/>
            <person name="Lopez-Roques C."/>
            <person name="Bouchez O."/>
            <person name="Berard A."/>
            <person name="Debelle F."/>
            <person name="Munos S."/>
            <person name="Bendahmane A."/>
            <person name="Berges H."/>
            <person name="Niebel A."/>
            <person name="Buitink J."/>
            <person name="Frugier F."/>
            <person name="Benhamed M."/>
            <person name="Crespi M."/>
            <person name="Gouzy J."/>
            <person name="Gamas P."/>
        </authorList>
    </citation>
    <scope>NUCLEOTIDE SEQUENCE [LARGE SCALE GENOMIC DNA]</scope>
    <source>
        <strain evidence="9">cv. Jemalong A17</strain>
    </source>
</reference>
<feature type="compositionally biased region" description="Basic and acidic residues" evidence="7">
    <location>
        <begin position="26"/>
        <end position="42"/>
    </location>
</feature>
<organism evidence="8 9">
    <name type="scientific">Medicago truncatula</name>
    <name type="common">Barrel medic</name>
    <name type="synonym">Medicago tribuloides</name>
    <dbReference type="NCBI Taxonomy" id="3880"/>
    <lineage>
        <taxon>Eukaryota</taxon>
        <taxon>Viridiplantae</taxon>
        <taxon>Streptophyta</taxon>
        <taxon>Embryophyta</taxon>
        <taxon>Tracheophyta</taxon>
        <taxon>Spermatophyta</taxon>
        <taxon>Magnoliopsida</taxon>
        <taxon>eudicotyledons</taxon>
        <taxon>Gunneridae</taxon>
        <taxon>Pentapetalae</taxon>
        <taxon>rosids</taxon>
        <taxon>fabids</taxon>
        <taxon>Fabales</taxon>
        <taxon>Fabaceae</taxon>
        <taxon>Papilionoideae</taxon>
        <taxon>50 kb inversion clade</taxon>
        <taxon>NPAAA clade</taxon>
        <taxon>Hologalegina</taxon>
        <taxon>IRL clade</taxon>
        <taxon>Trifolieae</taxon>
        <taxon>Medicago</taxon>
    </lineage>
</organism>
<feature type="region of interest" description="Disordered" evidence="7">
    <location>
        <begin position="90"/>
        <end position="184"/>
    </location>
</feature>
<evidence type="ECO:0000313" key="9">
    <source>
        <dbReference type="Proteomes" id="UP000265566"/>
    </source>
</evidence>
<dbReference type="OrthoDB" id="759087at2759"/>
<feature type="region of interest" description="Disordered" evidence="7">
    <location>
        <begin position="25"/>
        <end position="78"/>
    </location>
</feature>
<evidence type="ECO:0000256" key="1">
    <source>
        <dbReference type="ARBA" id="ARBA00004496"/>
    </source>
</evidence>
<feature type="compositionally biased region" description="Basic residues" evidence="7">
    <location>
        <begin position="151"/>
        <end position="160"/>
    </location>
</feature>
<feature type="compositionally biased region" description="Polar residues" evidence="7">
    <location>
        <begin position="108"/>
        <end position="121"/>
    </location>
</feature>
<evidence type="ECO:0000256" key="3">
    <source>
        <dbReference type="ARBA" id="ARBA00022712"/>
    </source>
</evidence>
<evidence type="ECO:0000256" key="2">
    <source>
        <dbReference type="ARBA" id="ARBA00022490"/>
    </source>
</evidence>
<name>A0A396J114_MEDTR</name>
<keyword evidence="2" id="KW-0963">Cytoplasm</keyword>
<evidence type="ECO:0000313" key="8">
    <source>
        <dbReference type="EMBL" id="RHN70384.1"/>
    </source>
</evidence>
<accession>A0A396J114</accession>
<sequence length="184" mass="20894">MDMSNYSKYNSESESGWTNYLNHSSFSEEHFNRKSGKMDYEGKGATMEEEEEEEEEEEDLSMVSDASSGPPQYYHVEENYQQPYCVNWHSSTSKESKKKGKEYGRKSQQSSPLDDTASSPVLNYPKNKVNFSENGAVENTLDFSPSFSATRTKRKSKLQKHSSFLDGGKQASKEPGGFNGEERK</sequence>
<evidence type="ECO:0000256" key="4">
    <source>
        <dbReference type="ARBA" id="ARBA00022864"/>
    </source>
</evidence>
<proteinExistence type="inferred from homology"/>
<keyword evidence="5" id="KW-0539">Nucleus</keyword>
<dbReference type="AlphaFoldDB" id="A0A396J114"/>
<evidence type="ECO:0000256" key="6">
    <source>
        <dbReference type="ARBA" id="ARBA00024199"/>
    </source>
</evidence>
<dbReference type="PANTHER" id="PTHR33347">
    <property type="entry name" value="OSJNBA0091C07.3 PROTEIN"/>
    <property type="match status" value="1"/>
</dbReference>
<dbReference type="GO" id="GO:0009736">
    <property type="term" value="P:cytokinin-activated signaling pathway"/>
    <property type="evidence" value="ECO:0007669"/>
    <property type="project" value="UniProtKB-KW"/>
</dbReference>
<dbReference type="InterPro" id="IPR044670">
    <property type="entry name" value="SOFL"/>
</dbReference>
<feature type="compositionally biased region" description="Polar residues" evidence="7">
    <location>
        <begin position="141"/>
        <end position="150"/>
    </location>
</feature>
<gene>
    <name evidence="8" type="ORF">MtrunA17_Chr3g0134941</name>
</gene>
<feature type="compositionally biased region" description="Low complexity" evidence="7">
    <location>
        <begin position="1"/>
        <end position="15"/>
    </location>
</feature>